<dbReference type="Proteomes" id="UP000091857">
    <property type="component" value="Chromosome 1"/>
</dbReference>
<dbReference type="EMBL" id="CM004387">
    <property type="protein sequence ID" value="KAG8662409.1"/>
    <property type="molecule type" value="Genomic_DNA"/>
</dbReference>
<proteinExistence type="predicted"/>
<name>A0ACB7IDX8_MANES</name>
<accession>A0ACB7IDX8</accession>
<gene>
    <name evidence="1" type="ORF">MANES_01G103750v8</name>
</gene>
<evidence type="ECO:0000313" key="2">
    <source>
        <dbReference type="Proteomes" id="UP000091857"/>
    </source>
</evidence>
<evidence type="ECO:0000313" key="1">
    <source>
        <dbReference type="EMBL" id="KAG8662409.1"/>
    </source>
</evidence>
<sequence length="194" mass="22260">MRVSPDGWSYFLLLLQNIIFISSYPLMSVLCFSFMYDLVTAIESLKAEEVMKIKMSRISEASEQLLMEWKNYKNMQSSTFEKYIPEEKIHFVSSSSQVNELNHCDKKQKPTLLNSCPILASKSDGISTMRLCSSTPALAVLKWPGQELAKGSSCNSLNQSVNEQPLKFESQPIRPKPKEMKHYRRSWTPELHAK</sequence>
<protein>
    <submittedName>
        <fullName evidence="1">Uncharacterized protein</fullName>
    </submittedName>
</protein>
<organism evidence="1 2">
    <name type="scientific">Manihot esculenta</name>
    <name type="common">Cassava</name>
    <name type="synonym">Jatropha manihot</name>
    <dbReference type="NCBI Taxonomy" id="3983"/>
    <lineage>
        <taxon>Eukaryota</taxon>
        <taxon>Viridiplantae</taxon>
        <taxon>Streptophyta</taxon>
        <taxon>Embryophyta</taxon>
        <taxon>Tracheophyta</taxon>
        <taxon>Spermatophyta</taxon>
        <taxon>Magnoliopsida</taxon>
        <taxon>eudicotyledons</taxon>
        <taxon>Gunneridae</taxon>
        <taxon>Pentapetalae</taxon>
        <taxon>rosids</taxon>
        <taxon>fabids</taxon>
        <taxon>Malpighiales</taxon>
        <taxon>Euphorbiaceae</taxon>
        <taxon>Crotonoideae</taxon>
        <taxon>Manihoteae</taxon>
        <taxon>Manihot</taxon>
    </lineage>
</organism>
<keyword evidence="2" id="KW-1185">Reference proteome</keyword>
<reference evidence="2" key="1">
    <citation type="journal article" date="2016" name="Nat. Biotechnol.">
        <title>Sequencing wild and cultivated cassava and related species reveals extensive interspecific hybridization and genetic diversity.</title>
        <authorList>
            <person name="Bredeson J.V."/>
            <person name="Lyons J.B."/>
            <person name="Prochnik S.E."/>
            <person name="Wu G.A."/>
            <person name="Ha C.M."/>
            <person name="Edsinger-Gonzales E."/>
            <person name="Grimwood J."/>
            <person name="Schmutz J."/>
            <person name="Rabbi I.Y."/>
            <person name="Egesi C."/>
            <person name="Nauluvula P."/>
            <person name="Lebot V."/>
            <person name="Ndunguru J."/>
            <person name="Mkamilo G."/>
            <person name="Bart R.S."/>
            <person name="Setter T.L."/>
            <person name="Gleadow R.M."/>
            <person name="Kulakow P."/>
            <person name="Ferguson M.E."/>
            <person name="Rounsley S."/>
            <person name="Rokhsar D.S."/>
        </authorList>
    </citation>
    <scope>NUCLEOTIDE SEQUENCE [LARGE SCALE GENOMIC DNA]</scope>
    <source>
        <strain evidence="2">cv. AM560-2</strain>
    </source>
</reference>
<comment type="caution">
    <text evidence="1">The sequence shown here is derived from an EMBL/GenBank/DDBJ whole genome shotgun (WGS) entry which is preliminary data.</text>
</comment>